<dbReference type="SUPFAM" id="SSF48498">
    <property type="entry name" value="Tetracyclin repressor-like, C-terminal domain"/>
    <property type="match status" value="1"/>
</dbReference>
<evidence type="ECO:0000313" key="4">
    <source>
        <dbReference type="EMBL" id="ALX05743.1"/>
    </source>
</evidence>
<dbReference type="GO" id="GO:0003677">
    <property type="term" value="F:DNA binding"/>
    <property type="evidence" value="ECO:0007669"/>
    <property type="project" value="UniProtKB-UniRule"/>
</dbReference>
<dbReference type="SUPFAM" id="SSF46689">
    <property type="entry name" value="Homeodomain-like"/>
    <property type="match status" value="1"/>
</dbReference>
<dbReference type="Pfam" id="PF00440">
    <property type="entry name" value="TetR_N"/>
    <property type="match status" value="1"/>
</dbReference>
<dbReference type="PATRIC" id="fig|2041.4.peg.2939"/>
<evidence type="ECO:0000256" key="1">
    <source>
        <dbReference type="ARBA" id="ARBA00023125"/>
    </source>
</evidence>
<keyword evidence="5" id="KW-1185">Reference proteome</keyword>
<organism evidence="4 5">
    <name type="scientific">Aeromicrobium erythreum</name>
    <dbReference type="NCBI Taxonomy" id="2041"/>
    <lineage>
        <taxon>Bacteria</taxon>
        <taxon>Bacillati</taxon>
        <taxon>Actinomycetota</taxon>
        <taxon>Actinomycetes</taxon>
        <taxon>Propionibacteriales</taxon>
        <taxon>Nocardioidaceae</taxon>
        <taxon>Aeromicrobium</taxon>
    </lineage>
</organism>
<dbReference type="PROSITE" id="PS50977">
    <property type="entry name" value="HTH_TETR_2"/>
    <property type="match status" value="1"/>
</dbReference>
<feature type="domain" description="HTH tetR-type" evidence="3">
    <location>
        <begin position="2"/>
        <end position="62"/>
    </location>
</feature>
<protein>
    <submittedName>
        <fullName evidence="4">TetR family transcriptional regulator</fullName>
    </submittedName>
</protein>
<name>A0A0U4C455_9ACTN</name>
<dbReference type="Gene3D" id="1.10.10.60">
    <property type="entry name" value="Homeodomain-like"/>
    <property type="match status" value="1"/>
</dbReference>
<dbReference type="Gene3D" id="1.10.357.10">
    <property type="entry name" value="Tetracycline Repressor, domain 2"/>
    <property type="match status" value="1"/>
</dbReference>
<dbReference type="InterPro" id="IPR001647">
    <property type="entry name" value="HTH_TetR"/>
</dbReference>
<gene>
    <name evidence="4" type="ORF">AERYTH_14095</name>
</gene>
<proteinExistence type="predicted"/>
<dbReference type="KEGG" id="aer:AERYTH_14095"/>
<dbReference type="EMBL" id="CP011502">
    <property type="protein sequence ID" value="ALX05743.1"/>
    <property type="molecule type" value="Genomic_DNA"/>
</dbReference>
<accession>A0A0U4C455</accession>
<evidence type="ECO:0000259" key="3">
    <source>
        <dbReference type="PROSITE" id="PS50977"/>
    </source>
</evidence>
<dbReference type="RefSeq" id="WP_067860036.1">
    <property type="nucleotide sequence ID" value="NZ_CP011502.1"/>
</dbReference>
<reference evidence="4 5" key="1">
    <citation type="journal article" date="1991" name="Int. J. Syst. Bacteriol.">
        <title>Description of the erythromycin-producing bacterium Arthrobacter sp. strain NRRL B-3381 as Aeromicrobium erythreum gen. nov., sp. nov.</title>
        <authorList>
            <person name="Miller E.S."/>
            <person name="Woese C.R."/>
            <person name="Brenner S."/>
        </authorList>
    </citation>
    <scope>NUCLEOTIDE SEQUENCE [LARGE SCALE GENOMIC DNA]</scope>
    <source>
        <strain evidence="4 5">AR18</strain>
    </source>
</reference>
<feature type="DNA-binding region" description="H-T-H motif" evidence="2">
    <location>
        <begin position="25"/>
        <end position="44"/>
    </location>
</feature>
<evidence type="ECO:0000256" key="2">
    <source>
        <dbReference type="PROSITE-ProRule" id="PRU00335"/>
    </source>
</evidence>
<dbReference type="STRING" id="2041.AERYTH_14095"/>
<sequence length="160" mass="17110">MANSLDDVVSGALRVLDAYGLEYCTMRRVAGELGVQPSALYHHVADKQTLLGLMADRVVAPVEVDADLAATSQRLRTAMLAVRDGAEVVATTAAFRLGQFALETALADHSDRDVARTLLLYVVGHTQATQLHRQAAAVGIVEADPDLDASFERGLAIILR</sequence>
<dbReference type="PRINTS" id="PR00455">
    <property type="entry name" value="HTHTETR"/>
</dbReference>
<keyword evidence="1 2" id="KW-0238">DNA-binding</keyword>
<evidence type="ECO:0000313" key="5">
    <source>
        <dbReference type="Proteomes" id="UP000067689"/>
    </source>
</evidence>
<dbReference type="InterPro" id="IPR009057">
    <property type="entry name" value="Homeodomain-like_sf"/>
</dbReference>
<dbReference type="Proteomes" id="UP000067689">
    <property type="component" value="Chromosome"/>
</dbReference>
<dbReference type="InterPro" id="IPR036271">
    <property type="entry name" value="Tet_transcr_reg_TetR-rel_C_sf"/>
</dbReference>
<dbReference type="AlphaFoldDB" id="A0A0U4C455"/>